<dbReference type="eggNOG" id="ENOG502TCV5">
    <property type="taxonomic scope" value="Eukaryota"/>
</dbReference>
<feature type="signal peptide" evidence="1">
    <location>
        <begin position="1"/>
        <end position="25"/>
    </location>
</feature>
<dbReference type="KEGG" id="mde:101895884"/>
<dbReference type="GeneID" id="101895884"/>
<evidence type="ECO:0000256" key="1">
    <source>
        <dbReference type="SAM" id="SignalP"/>
    </source>
</evidence>
<dbReference type="EnsemblMetazoa" id="MDOA009158-RA">
    <property type="protein sequence ID" value="MDOA009158-PA"/>
    <property type="gene ID" value="MDOA009158"/>
</dbReference>
<protein>
    <submittedName>
        <fullName evidence="4">Uncharacterized protein LOC101895884</fullName>
    </submittedName>
</protein>
<evidence type="ECO:0000313" key="2">
    <source>
        <dbReference type="EnsemblMetazoa" id="MDOA009158-PA"/>
    </source>
</evidence>
<dbReference type="OrthoDB" id="6339926at2759"/>
<accession>A0A1I8MWH4</accession>
<name>A0A1I8MWH4_MUSDO</name>
<keyword evidence="3" id="KW-1185">Reference proteome</keyword>
<evidence type="ECO:0000313" key="4">
    <source>
        <dbReference type="RefSeq" id="XP_005179128.1"/>
    </source>
</evidence>
<dbReference type="RefSeq" id="XP_005179128.1">
    <property type="nucleotide sequence ID" value="XM_005179071.3"/>
</dbReference>
<dbReference type="Proteomes" id="UP001652621">
    <property type="component" value="Unplaced"/>
</dbReference>
<evidence type="ECO:0000313" key="3">
    <source>
        <dbReference type="Proteomes" id="UP001652621"/>
    </source>
</evidence>
<gene>
    <name evidence="2" type="primary">101895884</name>
    <name evidence="4" type="synonym">LOC101895884</name>
</gene>
<reference evidence="4" key="2">
    <citation type="submission" date="2025-04" db="UniProtKB">
        <authorList>
            <consortium name="RefSeq"/>
        </authorList>
    </citation>
    <scope>IDENTIFICATION</scope>
    <source>
        <strain evidence="4">Aabys</strain>
    </source>
</reference>
<sequence>MRGILLIAYALILCLGLGIRTSCNAEDSPGFFLKITKNVPRLGRRSDKEFGRGLWGTYKSVPRMGRSTQSDNDFYSLINWLQQVQSMKSVGKRVLMSPQISLLTSENELSVVQPVNSNTLRELLNKNAIPRDNVKFVHWKDFDRALQLDSELYGKVSSLGLKPDQLLKQGISVGNYIPLMENAVDADGTDYALYTRDGGFDGPYASDFLRYNSY</sequence>
<feature type="chain" id="PRO_5044560943" evidence="1">
    <location>
        <begin position="26"/>
        <end position="214"/>
    </location>
</feature>
<organism evidence="2">
    <name type="scientific">Musca domestica</name>
    <name type="common">House fly</name>
    <dbReference type="NCBI Taxonomy" id="7370"/>
    <lineage>
        <taxon>Eukaryota</taxon>
        <taxon>Metazoa</taxon>
        <taxon>Ecdysozoa</taxon>
        <taxon>Arthropoda</taxon>
        <taxon>Hexapoda</taxon>
        <taxon>Insecta</taxon>
        <taxon>Pterygota</taxon>
        <taxon>Neoptera</taxon>
        <taxon>Endopterygota</taxon>
        <taxon>Diptera</taxon>
        <taxon>Brachycera</taxon>
        <taxon>Muscomorpha</taxon>
        <taxon>Muscoidea</taxon>
        <taxon>Muscidae</taxon>
        <taxon>Musca</taxon>
    </lineage>
</organism>
<keyword evidence="1" id="KW-0732">Signal</keyword>
<dbReference type="VEuPathDB" id="VectorBase:MDOA009158"/>
<dbReference type="AlphaFoldDB" id="A0A1I8MWH4"/>
<dbReference type="VEuPathDB" id="VectorBase:MDOMA2_004528"/>
<reference evidence="2" key="1">
    <citation type="submission" date="2020-05" db="UniProtKB">
        <authorList>
            <consortium name="EnsemblMetazoa"/>
        </authorList>
    </citation>
    <scope>IDENTIFICATION</scope>
    <source>
        <strain evidence="2">Aabys</strain>
    </source>
</reference>
<proteinExistence type="predicted"/>
<dbReference type="STRING" id="7370.A0A1I8MWH4"/>